<evidence type="ECO:0000256" key="4">
    <source>
        <dbReference type="ARBA" id="ARBA00024746"/>
    </source>
</evidence>
<name>A0ABY7BX35_9HYPH</name>
<protein>
    <recommendedName>
        <fullName evidence="2">Basal-body rod modification protein FlgD</fullName>
    </recommendedName>
</protein>
<keyword evidence="3" id="KW-1005">Bacterial flagellum biogenesis</keyword>
<reference evidence="5" key="1">
    <citation type="submission" date="2022-12" db="EMBL/GenBank/DDBJ databases">
        <title>Jiella pelagia sp. nov., isolated from phosphonate enriched culture of Northwest Pacific surface seawater.</title>
        <authorList>
            <person name="Shin D.Y."/>
            <person name="Hwang C.Y."/>
        </authorList>
    </citation>
    <scope>NUCLEOTIDE SEQUENCE</scope>
    <source>
        <strain evidence="5">HL-NP1</strain>
    </source>
</reference>
<evidence type="ECO:0000256" key="1">
    <source>
        <dbReference type="ARBA" id="ARBA00010577"/>
    </source>
</evidence>
<evidence type="ECO:0000313" key="6">
    <source>
        <dbReference type="Proteomes" id="UP001164020"/>
    </source>
</evidence>
<keyword evidence="6" id="KW-1185">Reference proteome</keyword>
<dbReference type="NCBIfam" id="NF004670">
    <property type="entry name" value="PRK06009.1"/>
    <property type="match status" value="1"/>
</dbReference>
<comment type="similarity">
    <text evidence="1">Belongs to the FlgD family.</text>
</comment>
<dbReference type="Pfam" id="PF03963">
    <property type="entry name" value="FlgD"/>
    <property type="match status" value="1"/>
</dbReference>
<comment type="function">
    <text evidence="4">Required for flagellar hook formation. May act as a scaffolding protein.</text>
</comment>
<dbReference type="Proteomes" id="UP001164020">
    <property type="component" value="Chromosome"/>
</dbReference>
<evidence type="ECO:0000256" key="2">
    <source>
        <dbReference type="ARBA" id="ARBA00016013"/>
    </source>
</evidence>
<proteinExistence type="inferred from homology"/>
<evidence type="ECO:0000256" key="3">
    <source>
        <dbReference type="ARBA" id="ARBA00022795"/>
    </source>
</evidence>
<gene>
    <name evidence="5" type="primary">flgD</name>
    <name evidence="5" type="ORF">OH818_18670</name>
</gene>
<evidence type="ECO:0000313" key="5">
    <source>
        <dbReference type="EMBL" id="WAP67521.1"/>
    </source>
</evidence>
<accession>A0ABY7BX35</accession>
<dbReference type="EMBL" id="CP114029">
    <property type="protein sequence ID" value="WAP67521.1"/>
    <property type="molecule type" value="Genomic_DNA"/>
</dbReference>
<dbReference type="InterPro" id="IPR005648">
    <property type="entry name" value="FlgD"/>
</dbReference>
<sequence>MTVGAVSSAASTSQSSGIATASKTATLDYDAFLKLLVAQMSNQDPLNPTDSAEYMGQLASFSSVEQQIHTNTKLDSMMAVSALTQANSLIGRTITSADGSTSGVVEAVRAGSSGVEAVIESGKTVLLETGTVVK</sequence>
<keyword evidence="5" id="KW-0966">Cell projection</keyword>
<keyword evidence="5" id="KW-0282">Flagellum</keyword>
<dbReference type="RefSeq" id="WP_268879983.1">
    <property type="nucleotide sequence ID" value="NZ_CP114029.1"/>
</dbReference>
<keyword evidence="5" id="KW-0969">Cilium</keyword>
<organism evidence="5 6">
    <name type="scientific">Jiella pelagia</name>
    <dbReference type="NCBI Taxonomy" id="2986949"/>
    <lineage>
        <taxon>Bacteria</taxon>
        <taxon>Pseudomonadati</taxon>
        <taxon>Pseudomonadota</taxon>
        <taxon>Alphaproteobacteria</taxon>
        <taxon>Hyphomicrobiales</taxon>
        <taxon>Aurantimonadaceae</taxon>
        <taxon>Jiella</taxon>
    </lineage>
</organism>